<dbReference type="OrthoDB" id="7056428at2"/>
<keyword evidence="3 8" id="KW-0813">Transport</keyword>
<dbReference type="KEGG" id="cmag:CBW24_17690"/>
<gene>
    <name evidence="10" type="ORF">CBW24_17690</name>
</gene>
<feature type="transmembrane region" description="Helical" evidence="8">
    <location>
        <begin position="186"/>
        <end position="210"/>
    </location>
</feature>
<protein>
    <submittedName>
        <fullName evidence="10">ABC transporter permease</fullName>
    </submittedName>
</protein>
<geneLocation type="plasmid" evidence="11">
    <name>pdy25-e</name>
</geneLocation>
<keyword evidence="4" id="KW-1003">Cell membrane</keyword>
<keyword evidence="7 8" id="KW-0472">Membrane</keyword>
<comment type="similarity">
    <text evidence="2">Belongs to the binding-protein-dependent transport system permease family. CysTW subfamily.</text>
</comment>
<dbReference type="EMBL" id="CP021409">
    <property type="protein sequence ID" value="ATI43976.1"/>
    <property type="molecule type" value="Genomic_DNA"/>
</dbReference>
<feature type="transmembrane region" description="Helical" evidence="8">
    <location>
        <begin position="46"/>
        <end position="67"/>
    </location>
</feature>
<dbReference type="InterPro" id="IPR035906">
    <property type="entry name" value="MetI-like_sf"/>
</dbReference>
<keyword evidence="6 8" id="KW-1133">Transmembrane helix</keyword>
<dbReference type="PROSITE" id="PS50928">
    <property type="entry name" value="ABC_TM1"/>
    <property type="match status" value="1"/>
</dbReference>
<dbReference type="Gene3D" id="1.10.3720.10">
    <property type="entry name" value="MetI-like"/>
    <property type="match status" value="1"/>
</dbReference>
<evidence type="ECO:0000256" key="5">
    <source>
        <dbReference type="ARBA" id="ARBA00022692"/>
    </source>
</evidence>
<proteinExistence type="inferred from homology"/>
<evidence type="ECO:0000256" key="2">
    <source>
        <dbReference type="ARBA" id="ARBA00007069"/>
    </source>
</evidence>
<evidence type="ECO:0000256" key="7">
    <source>
        <dbReference type="ARBA" id="ARBA00023136"/>
    </source>
</evidence>
<dbReference type="InterPro" id="IPR000515">
    <property type="entry name" value="MetI-like"/>
</dbReference>
<feature type="transmembrane region" description="Helical" evidence="8">
    <location>
        <begin position="294"/>
        <end position="320"/>
    </location>
</feature>
<sequence length="326" mass="35130">MPEPAMPVTPSKDAPSTDFRYPLRWRVMDALNFMLDKFWPARMSPYTGWALIMPALLLVGLLVLGLFKMADSSLHTLDRSTFMQSEAYTLENYQTVMDSATYARVALRSVYAAGLTVFFTLLLALPYAYIMVRTTSSLVRKALLVILFLPFFIGQVVRAYGLLIILGTTGVANNALGLVGIEPIRLLFNFPAVVFGLVQYMLPFAVLMLAPALTAIPRETETAASSLGANWVQSFRHVVLPMAKPGLIGAGLVVGTLALTDFAMPAMLGGGSQDFIANAIYDQFFRTADQGLGAALALLLVVLGSLFVGVVIAIFGAGTLGMGAKK</sequence>
<dbReference type="Pfam" id="PF00528">
    <property type="entry name" value="BPD_transp_1"/>
    <property type="match status" value="1"/>
</dbReference>
<evidence type="ECO:0000256" key="4">
    <source>
        <dbReference type="ARBA" id="ARBA00022475"/>
    </source>
</evidence>
<keyword evidence="5 8" id="KW-0812">Transmembrane</keyword>
<feature type="domain" description="ABC transmembrane type-1" evidence="9">
    <location>
        <begin position="106"/>
        <end position="311"/>
    </location>
</feature>
<evidence type="ECO:0000313" key="11">
    <source>
        <dbReference type="Proteomes" id="UP000219050"/>
    </source>
</evidence>
<dbReference type="CDD" id="cd06261">
    <property type="entry name" value="TM_PBP2"/>
    <property type="match status" value="1"/>
</dbReference>
<dbReference type="PANTHER" id="PTHR42929">
    <property type="entry name" value="INNER MEMBRANE ABC TRANSPORTER PERMEASE PROTEIN YDCU-RELATED-RELATED"/>
    <property type="match status" value="1"/>
</dbReference>
<keyword evidence="11" id="KW-1185">Reference proteome</keyword>
<evidence type="ECO:0000313" key="10">
    <source>
        <dbReference type="EMBL" id="ATI43976.1"/>
    </source>
</evidence>
<dbReference type="PANTHER" id="PTHR42929:SF5">
    <property type="entry name" value="ABC TRANSPORTER PERMEASE PROTEIN"/>
    <property type="match status" value="1"/>
</dbReference>
<feature type="transmembrane region" description="Helical" evidence="8">
    <location>
        <begin position="110"/>
        <end position="130"/>
    </location>
</feature>
<feature type="transmembrane region" description="Helical" evidence="8">
    <location>
        <begin position="142"/>
        <end position="166"/>
    </location>
</feature>
<evidence type="ECO:0000256" key="1">
    <source>
        <dbReference type="ARBA" id="ARBA00004651"/>
    </source>
</evidence>
<name>A0A291M4R8_9RHOB</name>
<dbReference type="Proteomes" id="UP000219050">
    <property type="component" value="Plasmid pDY25-E"/>
</dbReference>
<evidence type="ECO:0000256" key="6">
    <source>
        <dbReference type="ARBA" id="ARBA00022989"/>
    </source>
</evidence>
<dbReference type="GO" id="GO:0055085">
    <property type="term" value="P:transmembrane transport"/>
    <property type="evidence" value="ECO:0007669"/>
    <property type="project" value="InterPro"/>
</dbReference>
<comment type="subcellular location">
    <subcellularLocation>
        <location evidence="1 8">Cell membrane</location>
        <topology evidence="1 8">Multi-pass membrane protein</topology>
    </subcellularLocation>
</comment>
<dbReference type="SUPFAM" id="SSF161098">
    <property type="entry name" value="MetI-like"/>
    <property type="match status" value="1"/>
</dbReference>
<evidence type="ECO:0000259" key="9">
    <source>
        <dbReference type="PROSITE" id="PS50928"/>
    </source>
</evidence>
<keyword evidence="10" id="KW-0614">Plasmid</keyword>
<reference evidence="10 11" key="1">
    <citation type="submission" date="2017-05" db="EMBL/GenBank/DDBJ databases">
        <title>Comparative genomic and metabolic analysis of manganese-oxidizing mechanisms in Celeribater manganoxidans DY25T: its adaption to the environment of polymetallic nodule.</title>
        <authorList>
            <person name="Wang X."/>
        </authorList>
    </citation>
    <scope>NUCLEOTIDE SEQUENCE [LARGE SCALE GENOMIC DNA]</scope>
    <source>
        <strain evidence="10 11">DY25</strain>
        <plasmid evidence="11">pdy25-e</plasmid>
    </source>
</reference>
<accession>A0A291M4R8</accession>
<dbReference type="GO" id="GO:0005886">
    <property type="term" value="C:plasma membrane"/>
    <property type="evidence" value="ECO:0007669"/>
    <property type="project" value="UniProtKB-SubCell"/>
</dbReference>
<evidence type="ECO:0000256" key="3">
    <source>
        <dbReference type="ARBA" id="ARBA00022448"/>
    </source>
</evidence>
<dbReference type="AlphaFoldDB" id="A0A291M4R8"/>
<feature type="transmembrane region" description="Helical" evidence="8">
    <location>
        <begin position="246"/>
        <end position="268"/>
    </location>
</feature>
<evidence type="ECO:0000256" key="8">
    <source>
        <dbReference type="RuleBase" id="RU363032"/>
    </source>
</evidence>
<organism evidence="10 11">
    <name type="scientific">Pacificitalea manganoxidans</name>
    <dbReference type="NCBI Taxonomy" id="1411902"/>
    <lineage>
        <taxon>Bacteria</taxon>
        <taxon>Pseudomonadati</taxon>
        <taxon>Pseudomonadota</taxon>
        <taxon>Alphaproteobacteria</taxon>
        <taxon>Rhodobacterales</taxon>
        <taxon>Paracoccaceae</taxon>
        <taxon>Pacificitalea</taxon>
    </lineage>
</organism>